<keyword evidence="5" id="KW-1185">Reference proteome</keyword>
<dbReference type="SUPFAM" id="SSF158791">
    <property type="entry name" value="MgtE N-terminal domain-like"/>
    <property type="match status" value="1"/>
</dbReference>
<dbReference type="InterPro" id="IPR006668">
    <property type="entry name" value="Mg_transptr_MgtE_intracell_dom"/>
</dbReference>
<evidence type="ECO:0000313" key="5">
    <source>
        <dbReference type="Proteomes" id="UP000469346"/>
    </source>
</evidence>
<name>A0A6N9TXZ0_DISTH</name>
<dbReference type="AlphaFoldDB" id="A0A6N9TXZ0"/>
<proteinExistence type="predicted"/>
<dbReference type="RefSeq" id="WP_163299462.1">
    <property type="nucleotide sequence ID" value="NZ_JAAGRR010000154.1"/>
</dbReference>
<evidence type="ECO:0000256" key="2">
    <source>
        <dbReference type="SAM" id="MobiDB-lite"/>
    </source>
</evidence>
<evidence type="ECO:0000313" key="4">
    <source>
        <dbReference type="EMBL" id="NDY43346.1"/>
    </source>
</evidence>
<feature type="domain" description="Magnesium transporter MgtE intracellular" evidence="3">
    <location>
        <begin position="148"/>
        <end position="202"/>
    </location>
</feature>
<comment type="caution">
    <text evidence="4">The sequence shown here is derived from an EMBL/GenBank/DDBJ whole genome shotgun (WGS) entry which is preliminary data.</text>
</comment>
<sequence length="211" mass="23319">MHRRRPTDMDSLNPALLRTLFGAGLLKALAGAALLCTLLTSPRAVATAQDPPAPPAPARATAPEHRGQAQARGEIPCQPETAAILAAQLRSLREREAEIRRRAEELDLLQNDLTGRLRELQRLQSGLERPVKKAKKQAEARFEHLVGVYSAMDPQRAALLLGKLDEATVARIFETMKSKKVARIMTYLDPAKAARISRMLSHHGIRFDKKS</sequence>
<organism evidence="4 5">
    <name type="scientific">Dissulfurirhabdus thermomarina</name>
    <dbReference type="NCBI Taxonomy" id="1765737"/>
    <lineage>
        <taxon>Bacteria</taxon>
        <taxon>Deltaproteobacteria</taxon>
        <taxon>Dissulfurirhabdaceae</taxon>
        <taxon>Dissulfurirhabdus</taxon>
    </lineage>
</organism>
<dbReference type="EMBL" id="JAAGRR010000154">
    <property type="protein sequence ID" value="NDY43346.1"/>
    <property type="molecule type" value="Genomic_DNA"/>
</dbReference>
<dbReference type="Pfam" id="PF03448">
    <property type="entry name" value="MgtE_N"/>
    <property type="match status" value="1"/>
</dbReference>
<protein>
    <recommendedName>
        <fullName evidence="3">Magnesium transporter MgtE intracellular domain-containing protein</fullName>
    </recommendedName>
</protein>
<feature type="coiled-coil region" evidence="1">
    <location>
        <begin position="82"/>
        <end position="123"/>
    </location>
</feature>
<gene>
    <name evidence="4" type="ORF">G3N55_10905</name>
</gene>
<accession>A0A6N9TXZ0</accession>
<evidence type="ECO:0000256" key="1">
    <source>
        <dbReference type="SAM" id="Coils"/>
    </source>
</evidence>
<evidence type="ECO:0000259" key="3">
    <source>
        <dbReference type="Pfam" id="PF03448"/>
    </source>
</evidence>
<reference evidence="4 5" key="1">
    <citation type="submission" date="2020-02" db="EMBL/GenBank/DDBJ databases">
        <title>Comparative genomics of sulfur disproportionating microorganisms.</title>
        <authorList>
            <person name="Ward L.M."/>
            <person name="Bertran E."/>
            <person name="Johnston D.T."/>
        </authorList>
    </citation>
    <scope>NUCLEOTIDE SEQUENCE [LARGE SCALE GENOMIC DNA]</scope>
    <source>
        <strain evidence="4 5">DSM 100025</strain>
    </source>
</reference>
<feature type="region of interest" description="Disordered" evidence="2">
    <location>
        <begin position="46"/>
        <end position="73"/>
    </location>
</feature>
<keyword evidence="1" id="KW-0175">Coiled coil</keyword>
<dbReference type="Proteomes" id="UP000469346">
    <property type="component" value="Unassembled WGS sequence"/>
</dbReference>